<evidence type="ECO:0008006" key="3">
    <source>
        <dbReference type="Google" id="ProtNLM"/>
    </source>
</evidence>
<protein>
    <recommendedName>
        <fullName evidence="3">Ferritin-like domain-containing protein</fullName>
    </recommendedName>
</protein>
<evidence type="ECO:0000313" key="1">
    <source>
        <dbReference type="EMBL" id="GAA3195600.1"/>
    </source>
</evidence>
<organism evidence="1 2">
    <name type="scientific">Actinocorallia longicatena</name>
    <dbReference type="NCBI Taxonomy" id="111803"/>
    <lineage>
        <taxon>Bacteria</taxon>
        <taxon>Bacillati</taxon>
        <taxon>Actinomycetota</taxon>
        <taxon>Actinomycetes</taxon>
        <taxon>Streptosporangiales</taxon>
        <taxon>Thermomonosporaceae</taxon>
        <taxon>Actinocorallia</taxon>
    </lineage>
</organism>
<dbReference type="InterPro" id="IPR009078">
    <property type="entry name" value="Ferritin-like_SF"/>
</dbReference>
<dbReference type="InterPro" id="IPR006311">
    <property type="entry name" value="TAT_signal"/>
</dbReference>
<gene>
    <name evidence="1" type="ORF">GCM10010468_05850</name>
</gene>
<comment type="caution">
    <text evidence="1">The sequence shown here is derived from an EMBL/GenBank/DDBJ whole genome shotgun (WGS) entry which is preliminary data.</text>
</comment>
<dbReference type="EMBL" id="BAAAUV010000002">
    <property type="protein sequence ID" value="GAA3195600.1"/>
    <property type="molecule type" value="Genomic_DNA"/>
</dbReference>
<dbReference type="Proteomes" id="UP001501237">
    <property type="component" value="Unassembled WGS sequence"/>
</dbReference>
<dbReference type="PROSITE" id="PS51257">
    <property type="entry name" value="PROKAR_LIPOPROTEIN"/>
    <property type="match status" value="1"/>
</dbReference>
<sequence>MPVRVSRRALLGGGAALATPLVAGVSGCAGDESAQPRPKADVGVLLAAIADEERLIALYEKVAAAHQDLPAHFPAALNHHREHLAALRRHYVPGTGVTPTPVPTTAPPEPPADLGAARTALRQAEKSAAAARVADSGRVAPGVAQLMASIGACEAGHAARLGFA</sequence>
<reference evidence="2" key="1">
    <citation type="journal article" date="2019" name="Int. J. Syst. Evol. Microbiol.">
        <title>The Global Catalogue of Microorganisms (GCM) 10K type strain sequencing project: providing services to taxonomists for standard genome sequencing and annotation.</title>
        <authorList>
            <consortium name="The Broad Institute Genomics Platform"/>
            <consortium name="The Broad Institute Genome Sequencing Center for Infectious Disease"/>
            <person name="Wu L."/>
            <person name="Ma J."/>
        </authorList>
    </citation>
    <scope>NUCLEOTIDE SEQUENCE [LARGE SCALE GENOMIC DNA]</scope>
    <source>
        <strain evidence="2">JCM 9377</strain>
    </source>
</reference>
<evidence type="ECO:0000313" key="2">
    <source>
        <dbReference type="Proteomes" id="UP001501237"/>
    </source>
</evidence>
<keyword evidence="2" id="KW-1185">Reference proteome</keyword>
<proteinExistence type="predicted"/>
<dbReference type="InterPro" id="IPR012347">
    <property type="entry name" value="Ferritin-like"/>
</dbReference>
<dbReference type="SUPFAM" id="SSF47240">
    <property type="entry name" value="Ferritin-like"/>
    <property type="match status" value="1"/>
</dbReference>
<name>A0ABP6Q151_9ACTN</name>
<dbReference type="Gene3D" id="1.20.1260.10">
    <property type="match status" value="1"/>
</dbReference>
<dbReference type="PROSITE" id="PS51318">
    <property type="entry name" value="TAT"/>
    <property type="match status" value="1"/>
</dbReference>
<accession>A0ABP6Q151</accession>